<keyword evidence="1" id="KW-0812">Transmembrane</keyword>
<proteinExistence type="predicted"/>
<reference evidence="3 4" key="1">
    <citation type="submission" date="2021-11" db="EMBL/GenBank/DDBJ databases">
        <title>Comparative genomics of bee honey and flower isolates.</title>
        <authorList>
            <person name="Bechtner J.D."/>
            <person name="Gallus M.K."/>
            <person name="Ehrmann M."/>
        </authorList>
    </citation>
    <scope>NUCLEOTIDE SEQUENCE [LARGE SCALE GENOMIC DNA]</scope>
    <source>
        <strain evidence="3 4">7</strain>
    </source>
</reference>
<feature type="domain" description="YobI-like P-loop NTPase" evidence="2">
    <location>
        <begin position="27"/>
        <end position="377"/>
    </location>
</feature>
<accession>A0ABT0HYI5</accession>
<evidence type="ECO:0000313" key="4">
    <source>
        <dbReference type="Proteomes" id="UP001522816"/>
    </source>
</evidence>
<protein>
    <recommendedName>
        <fullName evidence="2">YobI-like P-loop NTPase domain-containing protein</fullName>
    </recommendedName>
</protein>
<feature type="transmembrane region" description="Helical" evidence="1">
    <location>
        <begin position="283"/>
        <end position="300"/>
    </location>
</feature>
<dbReference type="Pfam" id="PF20693">
    <property type="entry name" value="YobI-ATPase"/>
    <property type="match status" value="1"/>
</dbReference>
<dbReference type="InterPro" id="IPR027417">
    <property type="entry name" value="P-loop_NTPase"/>
</dbReference>
<name>A0ABT0HYI5_9LACO</name>
<dbReference type="InterPro" id="IPR048428">
    <property type="entry name" value="YobI-NTPase"/>
</dbReference>
<evidence type="ECO:0000313" key="3">
    <source>
        <dbReference type="EMBL" id="MCK8611988.1"/>
    </source>
</evidence>
<dbReference type="Gene3D" id="3.40.50.300">
    <property type="entry name" value="P-loop containing nucleotide triphosphate hydrolases"/>
    <property type="match status" value="1"/>
</dbReference>
<evidence type="ECO:0000256" key="1">
    <source>
        <dbReference type="SAM" id="Phobius"/>
    </source>
</evidence>
<keyword evidence="1" id="KW-1133">Transmembrane helix</keyword>
<keyword evidence="1" id="KW-0472">Membrane</keyword>
<dbReference type="RefSeq" id="WP_248596876.1">
    <property type="nucleotide sequence ID" value="NZ_JAJIAR010000012.1"/>
</dbReference>
<feature type="transmembrane region" description="Helical" evidence="1">
    <location>
        <begin position="129"/>
        <end position="151"/>
    </location>
</feature>
<sequence>MNHNKLESLSPKNNLYKNNGTLEYNYYKEVLDSALSDDANKNIAFSGKYGSGKSSLIYSYLNDKSSLINGNRALKVNFSNLSENNDFGEKVANEISLSIINQIIYQISSNKIPKTHFKIKSSMGKMKKILLFCSILFSILFFIIRTINIYFFNLLNYGITIILTMSWGILIYSAVKTVDFEKIKIGFHGVEANINYEKDNFFERYIDEILYLFSGFENQSKDKKNSNDYVLVIEDLDRFNNTDIFIKLKDLNIKLNQHSKKHWVFLYLIKDSMFEGKTERTKFFDLIIPVLPFLTAYNSYDKLKLFFESDISDNLLYYLSNFIDDYRLLLNIFNEYTIFNDLSNHSINNKNELLSLIAYKNLYPSSYDDLQADRGLLTKIIRNHKSNITEIIKEKEKEINDNEVNALYKYASENNYKMETHRYGYLQYIPINNVEDARSVINNDLTINLWNDNNLKYSQLLSNDENYKNNYLMYSYINQEKEKLRKLRTYDLRYINKDILPEEDKSNKDEFEFIFSLISEGFITAGYLSTVNFFYGNTNNEIFMNKLYNHDDNFDVSLNIDSINILINRMSNKEYFFEYPQILNLDLFRYILEKERYDKAKKIINVSRRVEKDSSGYLFIEKFIEKYSNFLSVIYRLNSNITIQIAGFNYSETTLSYIIDKDIYEHTEDNNMAIVSHYNDLGDDVVKPILNNDNVDLEVKYKICDKIQYVDLKEINDYRLWNHLMKINKVKYTINNAIEYKGKYEELDRYFYRFLNNIPFCKDVNKVNENNVDFFKSIIKDEQVDYEKLSEIVSENDEISFDGNDITDLSDDRVSFIINNCNIDINEDVFNRIICSSIDIRSDSKCLYLIKKCNSFDPMIEVKNEKLLNAAYKNSDISSFKFVTDRLSEYSFNNAKLSRYLNYISKYNKDYTSDLIKVINIINKRKNSQNAKIVKDDSGIMINILSYLKELKIIDNYILSEHSKKIKFH</sequence>
<feature type="transmembrane region" description="Helical" evidence="1">
    <location>
        <begin position="157"/>
        <end position="175"/>
    </location>
</feature>
<comment type="caution">
    <text evidence="3">The sequence shown here is derived from an EMBL/GenBank/DDBJ whole genome shotgun (WGS) entry which is preliminary data.</text>
</comment>
<gene>
    <name evidence="3" type="ORF">LNP10_05665</name>
</gene>
<evidence type="ECO:0000259" key="2">
    <source>
        <dbReference type="Pfam" id="PF20693"/>
    </source>
</evidence>
<dbReference type="EMBL" id="JAJIAR010000012">
    <property type="protein sequence ID" value="MCK8611988.1"/>
    <property type="molecule type" value="Genomic_DNA"/>
</dbReference>
<keyword evidence="4" id="KW-1185">Reference proteome</keyword>
<dbReference type="Proteomes" id="UP001522816">
    <property type="component" value="Unassembled WGS sequence"/>
</dbReference>
<organism evidence="3 4">
    <name type="scientific">Apilactobacillus nanyangensis</name>
    <dbReference type="NCBI Taxonomy" id="2799579"/>
    <lineage>
        <taxon>Bacteria</taxon>
        <taxon>Bacillati</taxon>
        <taxon>Bacillota</taxon>
        <taxon>Bacilli</taxon>
        <taxon>Lactobacillales</taxon>
        <taxon>Lactobacillaceae</taxon>
        <taxon>Apilactobacillus</taxon>
    </lineage>
</organism>